<sequence length="51" mass="5620">MRNNGSEPKVTLPPEVADWMGADEDTALATTHVGVPGQRGWRERLKDLMEG</sequence>
<dbReference type="RefSeq" id="WP_193638157.1">
    <property type="nucleotide sequence ID" value="NZ_JADCSA010000007.1"/>
</dbReference>
<proteinExistence type="predicted"/>
<keyword evidence="2" id="KW-1185">Reference proteome</keyword>
<evidence type="ECO:0000313" key="2">
    <source>
        <dbReference type="Proteomes" id="UP000756387"/>
    </source>
</evidence>
<accession>A0ABR9RTB4</accession>
<comment type="caution">
    <text evidence="1">The sequence shown here is derived from an EMBL/GenBank/DDBJ whole genome shotgun (WGS) entry which is preliminary data.</text>
</comment>
<gene>
    <name evidence="1" type="ORF">IEQ44_09215</name>
</gene>
<protein>
    <recommendedName>
        <fullName evidence="3">AbrB/MazE/SpoVT family DNA-binding domain-containing protein</fullName>
    </recommendedName>
</protein>
<organism evidence="1 2">
    <name type="scientific">Nocardioides malaquae</name>
    <dbReference type="NCBI Taxonomy" id="2773426"/>
    <lineage>
        <taxon>Bacteria</taxon>
        <taxon>Bacillati</taxon>
        <taxon>Actinomycetota</taxon>
        <taxon>Actinomycetes</taxon>
        <taxon>Propionibacteriales</taxon>
        <taxon>Nocardioidaceae</taxon>
        <taxon>Nocardioides</taxon>
    </lineage>
</organism>
<reference evidence="1 2" key="1">
    <citation type="submission" date="2020-10" db="EMBL/GenBank/DDBJ databases">
        <title>Nocardioides sp. isolated from sludge.</title>
        <authorList>
            <person name="Zhang X."/>
        </authorList>
    </citation>
    <scope>NUCLEOTIDE SEQUENCE [LARGE SCALE GENOMIC DNA]</scope>
    <source>
        <strain evidence="1 2">Y6</strain>
    </source>
</reference>
<evidence type="ECO:0008006" key="3">
    <source>
        <dbReference type="Google" id="ProtNLM"/>
    </source>
</evidence>
<name>A0ABR9RTB4_9ACTN</name>
<dbReference type="Proteomes" id="UP000756387">
    <property type="component" value="Unassembled WGS sequence"/>
</dbReference>
<evidence type="ECO:0000313" key="1">
    <source>
        <dbReference type="EMBL" id="MBE7324833.1"/>
    </source>
</evidence>
<dbReference type="EMBL" id="JADCSA010000007">
    <property type="protein sequence ID" value="MBE7324833.1"/>
    <property type="molecule type" value="Genomic_DNA"/>
</dbReference>